<reference evidence="4" key="2">
    <citation type="submission" date="2012-11" db="EMBL/GenBank/DDBJ databases">
        <authorList>
            <person name="Kuo A."/>
            <person name="Curtis B.A."/>
            <person name="Tanifuji G."/>
            <person name="Burki F."/>
            <person name="Gruber A."/>
            <person name="Irimia M."/>
            <person name="Maruyama S."/>
            <person name="Arias M.C."/>
            <person name="Ball S.G."/>
            <person name="Gile G.H."/>
            <person name="Hirakawa Y."/>
            <person name="Hopkins J.F."/>
            <person name="Rensing S.A."/>
            <person name="Schmutz J."/>
            <person name="Symeonidi A."/>
            <person name="Elias M."/>
            <person name="Eveleigh R.J."/>
            <person name="Herman E.K."/>
            <person name="Klute M.J."/>
            <person name="Nakayama T."/>
            <person name="Obornik M."/>
            <person name="Reyes-Prieto A."/>
            <person name="Armbrust E.V."/>
            <person name="Aves S.J."/>
            <person name="Beiko R.G."/>
            <person name="Coutinho P."/>
            <person name="Dacks J.B."/>
            <person name="Durnford D.G."/>
            <person name="Fast N.M."/>
            <person name="Green B.R."/>
            <person name="Grisdale C."/>
            <person name="Hempe F."/>
            <person name="Henrissat B."/>
            <person name="Hoppner M.P."/>
            <person name="Ishida K.-I."/>
            <person name="Kim E."/>
            <person name="Koreny L."/>
            <person name="Kroth P.G."/>
            <person name="Liu Y."/>
            <person name="Malik S.-B."/>
            <person name="Maier U.G."/>
            <person name="McRose D."/>
            <person name="Mock T."/>
            <person name="Neilson J.A."/>
            <person name="Onodera N.T."/>
            <person name="Poole A.M."/>
            <person name="Pritham E.J."/>
            <person name="Richards T.A."/>
            <person name="Rocap G."/>
            <person name="Roy S.W."/>
            <person name="Sarai C."/>
            <person name="Schaack S."/>
            <person name="Shirato S."/>
            <person name="Slamovits C.H."/>
            <person name="Spencer D.F."/>
            <person name="Suzuki S."/>
            <person name="Worden A.Z."/>
            <person name="Zauner S."/>
            <person name="Barry K."/>
            <person name="Bell C."/>
            <person name="Bharti A.K."/>
            <person name="Crow J.A."/>
            <person name="Grimwood J."/>
            <person name="Kramer R."/>
            <person name="Lindquist E."/>
            <person name="Lucas S."/>
            <person name="Salamov A."/>
            <person name="McFadden G.I."/>
            <person name="Lane C.E."/>
            <person name="Keeling P.J."/>
            <person name="Gray M.W."/>
            <person name="Grigoriev I.V."/>
            <person name="Archibald J.M."/>
        </authorList>
    </citation>
    <scope>NUCLEOTIDE SEQUENCE</scope>
    <source>
        <strain evidence="4">CCMP2712</strain>
    </source>
</reference>
<evidence type="ECO:0000313" key="3">
    <source>
        <dbReference type="EnsemblProtists" id="EKX40565"/>
    </source>
</evidence>
<gene>
    <name evidence="2" type="ORF">GUITHDRAFT_154097</name>
</gene>
<dbReference type="KEGG" id="gtt:GUITHDRAFT_154097"/>
<dbReference type="GeneID" id="17297209"/>
<dbReference type="EnsemblProtists" id="EKX40565">
    <property type="protein sequence ID" value="EKX40565"/>
    <property type="gene ID" value="GUITHDRAFT_154097"/>
</dbReference>
<keyword evidence="4" id="KW-1185">Reference proteome</keyword>
<evidence type="ECO:0000313" key="2">
    <source>
        <dbReference type="EMBL" id="EKX40565.1"/>
    </source>
</evidence>
<dbReference type="HOGENOM" id="CLU_1201803_0_0_1"/>
<dbReference type="PaxDb" id="55529-EKX40565"/>
<protein>
    <submittedName>
        <fullName evidence="2 3">Uncharacterized protein</fullName>
    </submittedName>
</protein>
<proteinExistence type="predicted"/>
<dbReference type="RefSeq" id="XP_005827545.1">
    <property type="nucleotide sequence ID" value="XM_005827488.1"/>
</dbReference>
<sequence>MGKPLRTKNINPRLRNDVLAHQGVKINKRKRLGHSSHFGKIEQVPIERKPSKNISIDERKKEEEDKAKPKTKLDGRLPGEKFKTFIKRISKETREMIINSARSSTKSSQKRKNFLNRLKEEKKEKKKAKRAPRPSEEESDSEVDGQEAPKFGEQAYRPPIIKVSKPLKGLNKPVSAQPSGNGYVINGMPAIPELSGESKLKRQMEMLRQNAISQYRKMTQAKREAKGLTTI</sequence>
<feature type="region of interest" description="Disordered" evidence="1">
    <location>
        <begin position="97"/>
        <end position="159"/>
    </location>
</feature>
<accession>L1IXI6</accession>
<feature type="region of interest" description="Disordered" evidence="1">
    <location>
        <begin position="32"/>
        <end position="79"/>
    </location>
</feature>
<name>L1IXI6_GUITC</name>
<dbReference type="AlphaFoldDB" id="L1IXI6"/>
<feature type="compositionally biased region" description="Basic and acidic residues" evidence="1">
    <location>
        <begin position="45"/>
        <end position="79"/>
    </location>
</feature>
<reference evidence="3" key="3">
    <citation type="submission" date="2015-06" db="UniProtKB">
        <authorList>
            <consortium name="EnsemblProtists"/>
        </authorList>
    </citation>
    <scope>IDENTIFICATION</scope>
</reference>
<evidence type="ECO:0000313" key="4">
    <source>
        <dbReference type="Proteomes" id="UP000011087"/>
    </source>
</evidence>
<dbReference type="EMBL" id="JH993030">
    <property type="protein sequence ID" value="EKX40565.1"/>
    <property type="molecule type" value="Genomic_DNA"/>
</dbReference>
<organism evidence="2">
    <name type="scientific">Guillardia theta (strain CCMP2712)</name>
    <name type="common">Cryptophyte</name>
    <dbReference type="NCBI Taxonomy" id="905079"/>
    <lineage>
        <taxon>Eukaryota</taxon>
        <taxon>Cryptophyceae</taxon>
        <taxon>Pyrenomonadales</taxon>
        <taxon>Geminigeraceae</taxon>
        <taxon>Guillardia</taxon>
    </lineage>
</organism>
<evidence type="ECO:0000256" key="1">
    <source>
        <dbReference type="SAM" id="MobiDB-lite"/>
    </source>
</evidence>
<dbReference type="Proteomes" id="UP000011087">
    <property type="component" value="Unassembled WGS sequence"/>
</dbReference>
<reference evidence="2 4" key="1">
    <citation type="journal article" date="2012" name="Nature">
        <title>Algal genomes reveal evolutionary mosaicism and the fate of nucleomorphs.</title>
        <authorList>
            <consortium name="DOE Joint Genome Institute"/>
            <person name="Curtis B.A."/>
            <person name="Tanifuji G."/>
            <person name="Burki F."/>
            <person name="Gruber A."/>
            <person name="Irimia M."/>
            <person name="Maruyama S."/>
            <person name="Arias M.C."/>
            <person name="Ball S.G."/>
            <person name="Gile G.H."/>
            <person name="Hirakawa Y."/>
            <person name="Hopkins J.F."/>
            <person name="Kuo A."/>
            <person name="Rensing S.A."/>
            <person name="Schmutz J."/>
            <person name="Symeonidi A."/>
            <person name="Elias M."/>
            <person name="Eveleigh R.J."/>
            <person name="Herman E.K."/>
            <person name="Klute M.J."/>
            <person name="Nakayama T."/>
            <person name="Obornik M."/>
            <person name="Reyes-Prieto A."/>
            <person name="Armbrust E.V."/>
            <person name="Aves S.J."/>
            <person name="Beiko R.G."/>
            <person name="Coutinho P."/>
            <person name="Dacks J.B."/>
            <person name="Durnford D.G."/>
            <person name="Fast N.M."/>
            <person name="Green B.R."/>
            <person name="Grisdale C.J."/>
            <person name="Hempel F."/>
            <person name="Henrissat B."/>
            <person name="Hoppner M.P."/>
            <person name="Ishida K."/>
            <person name="Kim E."/>
            <person name="Koreny L."/>
            <person name="Kroth P.G."/>
            <person name="Liu Y."/>
            <person name="Malik S.B."/>
            <person name="Maier U.G."/>
            <person name="McRose D."/>
            <person name="Mock T."/>
            <person name="Neilson J.A."/>
            <person name="Onodera N.T."/>
            <person name="Poole A.M."/>
            <person name="Pritham E.J."/>
            <person name="Richards T.A."/>
            <person name="Rocap G."/>
            <person name="Roy S.W."/>
            <person name="Sarai C."/>
            <person name="Schaack S."/>
            <person name="Shirato S."/>
            <person name="Slamovits C.H."/>
            <person name="Spencer D.F."/>
            <person name="Suzuki S."/>
            <person name="Worden A.Z."/>
            <person name="Zauner S."/>
            <person name="Barry K."/>
            <person name="Bell C."/>
            <person name="Bharti A.K."/>
            <person name="Crow J.A."/>
            <person name="Grimwood J."/>
            <person name="Kramer R."/>
            <person name="Lindquist E."/>
            <person name="Lucas S."/>
            <person name="Salamov A."/>
            <person name="McFadden G.I."/>
            <person name="Lane C.E."/>
            <person name="Keeling P.J."/>
            <person name="Gray M.W."/>
            <person name="Grigoriev I.V."/>
            <person name="Archibald J.M."/>
        </authorList>
    </citation>
    <scope>NUCLEOTIDE SEQUENCE</scope>
    <source>
        <strain evidence="2 4">CCMP2712</strain>
    </source>
</reference>